<comment type="caution">
    <text evidence="1">The sequence shown here is derived from an EMBL/GenBank/DDBJ whole genome shotgun (WGS) entry which is preliminary data.</text>
</comment>
<reference evidence="1" key="1">
    <citation type="journal article" date="2021" name="Nat. Commun.">
        <title>Genetic determinants of endophytism in the Arabidopsis root mycobiome.</title>
        <authorList>
            <person name="Mesny F."/>
            <person name="Miyauchi S."/>
            <person name="Thiergart T."/>
            <person name="Pickel B."/>
            <person name="Atanasova L."/>
            <person name="Karlsson M."/>
            <person name="Huettel B."/>
            <person name="Barry K.W."/>
            <person name="Haridas S."/>
            <person name="Chen C."/>
            <person name="Bauer D."/>
            <person name="Andreopoulos W."/>
            <person name="Pangilinan J."/>
            <person name="LaButti K."/>
            <person name="Riley R."/>
            <person name="Lipzen A."/>
            <person name="Clum A."/>
            <person name="Drula E."/>
            <person name="Henrissat B."/>
            <person name="Kohler A."/>
            <person name="Grigoriev I.V."/>
            <person name="Martin F.M."/>
            <person name="Hacquard S."/>
        </authorList>
    </citation>
    <scope>NUCLEOTIDE SEQUENCE</scope>
    <source>
        <strain evidence="1">MPI-CAGE-CH-0230</strain>
    </source>
</reference>
<keyword evidence="2" id="KW-1185">Reference proteome</keyword>
<sequence length="236" mass="26971">MTPMPSQVVAGAKQSIEQSGLYLVKDQDAEDQTQTEISTKGRQFALFYDAGYHTKTPEGLDFIIHNTLGDPVVGQIIRSFIPEPRWGYLRFFSDRLSSEYAWFFHIRDWNKEEEAVYTLVVQFWFPGSTVAYYNGSQSNSFNADDAENWGLLRTPTSNMDKEGITETVVDLPKGGYAIIDSRLGWTCRHGKFINIAFGTDEEVATWAKMSLPDMEDLRSKVSKLQEQGFRLNFKFE</sequence>
<dbReference type="OrthoDB" id="5068804at2759"/>
<proteinExistence type="predicted"/>
<dbReference type="AlphaFoldDB" id="A0A9P8XT48"/>
<dbReference type="RefSeq" id="XP_046005899.1">
    <property type="nucleotide sequence ID" value="XM_046150822.1"/>
</dbReference>
<organism evidence="1 2">
    <name type="scientific">Microdochium trichocladiopsis</name>
    <dbReference type="NCBI Taxonomy" id="1682393"/>
    <lineage>
        <taxon>Eukaryota</taxon>
        <taxon>Fungi</taxon>
        <taxon>Dikarya</taxon>
        <taxon>Ascomycota</taxon>
        <taxon>Pezizomycotina</taxon>
        <taxon>Sordariomycetes</taxon>
        <taxon>Xylariomycetidae</taxon>
        <taxon>Xylariales</taxon>
        <taxon>Microdochiaceae</taxon>
        <taxon>Microdochium</taxon>
    </lineage>
</organism>
<evidence type="ECO:0000313" key="2">
    <source>
        <dbReference type="Proteomes" id="UP000756346"/>
    </source>
</evidence>
<dbReference type="Proteomes" id="UP000756346">
    <property type="component" value="Unassembled WGS sequence"/>
</dbReference>
<dbReference type="EMBL" id="JAGTJQ010000012">
    <property type="protein sequence ID" value="KAH7016275.1"/>
    <property type="molecule type" value="Genomic_DNA"/>
</dbReference>
<accession>A0A9P8XT48</accession>
<name>A0A9P8XT48_9PEZI</name>
<gene>
    <name evidence="1" type="ORF">B0I36DRAFT_254484</name>
</gene>
<dbReference type="GeneID" id="70180368"/>
<protein>
    <submittedName>
        <fullName evidence="1">Uncharacterized protein</fullName>
    </submittedName>
</protein>
<evidence type="ECO:0000313" key="1">
    <source>
        <dbReference type="EMBL" id="KAH7016275.1"/>
    </source>
</evidence>